<dbReference type="HOGENOM" id="CLU_099007_0_0_11"/>
<evidence type="ECO:0000313" key="4">
    <source>
        <dbReference type="EMBL" id="AGF72450.1"/>
    </source>
</evidence>
<keyword evidence="5" id="KW-1185">Reference proteome</keyword>
<dbReference type="PANTHER" id="PTHR34406:SF1">
    <property type="entry name" value="PROTEIN YCEI"/>
    <property type="match status" value="1"/>
</dbReference>
<dbReference type="PANTHER" id="PTHR34406">
    <property type="entry name" value="PROTEIN YCEI"/>
    <property type="match status" value="1"/>
</dbReference>
<keyword evidence="2" id="KW-1133">Transmembrane helix</keyword>
<dbReference type="eggNOG" id="COG2353">
    <property type="taxonomic scope" value="Bacteria"/>
</dbReference>
<evidence type="ECO:0000259" key="3">
    <source>
        <dbReference type="SMART" id="SM00867"/>
    </source>
</evidence>
<dbReference type="EMBL" id="CP003697">
    <property type="protein sequence ID" value="AGF72450.1"/>
    <property type="molecule type" value="Genomic_DNA"/>
</dbReference>
<dbReference type="SMART" id="SM00867">
    <property type="entry name" value="YceI"/>
    <property type="match status" value="1"/>
</dbReference>
<dbReference type="Gene3D" id="2.40.128.110">
    <property type="entry name" value="Lipid/polyisoprenoid-binding, YceI-like"/>
    <property type="match status" value="1"/>
</dbReference>
<accession>M1NY72</accession>
<proteinExistence type="inferred from homology"/>
<sequence>MLQKLFYNRKLVVTIFVVLIVGLGLFAVAPVVYSAVMGTGIRTEGLSADNAEPATTDVNGEWQVVEGQGSNATAVGFTFFEILPAERKNTSGTTHDVTGNASVADGQLTAGEITVDMTNLETDNQRRDVNVRRKILHTDEYPTSTFVVTEPADLSTLPEDGTAGKVTLTGDLTIHGTPNEVTHEFDALRDGDQLVIAGDVPINRLDYGVETPDFIAATIDEMGELNIRVTLEKN</sequence>
<reference evidence="4 5" key="1">
    <citation type="journal article" date="2012" name="Stand. Genomic Sci.">
        <title>Genome sequence of the halotolerant bacterium Corynebacterium halotolerans type strain YIM 70093(T) (= DSM 44683(T)).</title>
        <authorList>
            <person name="Ruckert C."/>
            <person name="Albersmeier A."/>
            <person name="Al-Dilaimi A."/>
            <person name="Niehaus K."/>
            <person name="Szczepanowski R."/>
            <person name="Kalinowski J."/>
        </authorList>
    </citation>
    <scope>NUCLEOTIDE SEQUENCE [LARGE SCALE GENOMIC DNA]</scope>
    <source>
        <strain evidence="4">YIM 70093</strain>
    </source>
</reference>
<dbReference type="InterPro" id="IPR007372">
    <property type="entry name" value="Lipid/polyisoprenoid-bd_YceI"/>
</dbReference>
<dbReference type="SUPFAM" id="SSF101874">
    <property type="entry name" value="YceI-like"/>
    <property type="match status" value="1"/>
</dbReference>
<protein>
    <recommendedName>
        <fullName evidence="3">Lipid/polyisoprenoid-binding YceI-like domain-containing protein</fullName>
    </recommendedName>
</protein>
<dbReference type="KEGG" id="chn:A605_07240"/>
<feature type="transmembrane region" description="Helical" evidence="2">
    <location>
        <begin position="12"/>
        <end position="33"/>
    </location>
</feature>
<organism evidence="4 5">
    <name type="scientific">Corynebacterium halotolerans YIM 70093 = DSM 44683</name>
    <dbReference type="NCBI Taxonomy" id="1121362"/>
    <lineage>
        <taxon>Bacteria</taxon>
        <taxon>Bacillati</taxon>
        <taxon>Actinomycetota</taxon>
        <taxon>Actinomycetes</taxon>
        <taxon>Mycobacteriales</taxon>
        <taxon>Corynebacteriaceae</taxon>
        <taxon>Corynebacterium</taxon>
    </lineage>
</organism>
<evidence type="ECO:0000313" key="5">
    <source>
        <dbReference type="Proteomes" id="UP000011723"/>
    </source>
</evidence>
<keyword evidence="2" id="KW-0472">Membrane</keyword>
<keyword evidence="2" id="KW-0812">Transmembrane</keyword>
<dbReference type="PATRIC" id="fig|1121362.3.peg.1461"/>
<dbReference type="OrthoDB" id="117810at2"/>
<dbReference type="STRING" id="1121362.A605_07240"/>
<name>M1NY72_9CORY</name>
<evidence type="ECO:0000256" key="2">
    <source>
        <dbReference type="SAM" id="Phobius"/>
    </source>
</evidence>
<dbReference type="AlphaFoldDB" id="M1NY72"/>
<evidence type="ECO:0000256" key="1">
    <source>
        <dbReference type="ARBA" id="ARBA00008812"/>
    </source>
</evidence>
<comment type="similarity">
    <text evidence="1">Belongs to the UPF0312 family.</text>
</comment>
<dbReference type="Pfam" id="PF04264">
    <property type="entry name" value="YceI"/>
    <property type="match status" value="1"/>
</dbReference>
<dbReference type="InterPro" id="IPR036761">
    <property type="entry name" value="TTHA0802/YceI-like_sf"/>
</dbReference>
<dbReference type="RefSeq" id="WP_015400869.1">
    <property type="nucleotide sequence ID" value="NC_020302.1"/>
</dbReference>
<gene>
    <name evidence="4" type="ORF">A605_07240</name>
</gene>
<feature type="domain" description="Lipid/polyisoprenoid-binding YceI-like" evidence="3">
    <location>
        <begin position="61"/>
        <end position="232"/>
    </location>
</feature>
<dbReference type="Proteomes" id="UP000011723">
    <property type="component" value="Chromosome"/>
</dbReference>